<dbReference type="RefSeq" id="WP_074553937.1">
    <property type="nucleotide sequence ID" value="NZ_CP119563.1"/>
</dbReference>
<dbReference type="SUPFAM" id="SSF49785">
    <property type="entry name" value="Galactose-binding domain-like"/>
    <property type="match status" value="1"/>
</dbReference>
<feature type="domain" description="NADH:ubiquinone oxidoreductase intermediate-associated protein 30" evidence="3">
    <location>
        <begin position="42"/>
        <end position="175"/>
    </location>
</feature>
<evidence type="ECO:0000256" key="1">
    <source>
        <dbReference type="ARBA" id="ARBA00007884"/>
    </source>
</evidence>
<reference evidence="4 5" key="1">
    <citation type="submission" date="2016-10" db="EMBL/GenBank/DDBJ databases">
        <authorList>
            <person name="de Groot N.N."/>
        </authorList>
    </citation>
    <scope>NUCLEOTIDE SEQUENCE [LARGE SCALE GENOMIC DNA]</scope>
    <source>
        <strain evidence="5">DSM 938 / 37b4</strain>
    </source>
</reference>
<name>A0A1G7JUX8_RHOCA</name>
<keyword evidence="2" id="KW-0732">Signal</keyword>
<dbReference type="InterPro" id="IPR039131">
    <property type="entry name" value="NDUFAF1"/>
</dbReference>
<dbReference type="OrthoDB" id="442188at2"/>
<accession>A0A1G7JUX8</accession>
<comment type="similarity">
    <text evidence="1">Belongs to the CIA30 family.</text>
</comment>
<dbReference type="Proteomes" id="UP000183812">
    <property type="component" value="Unassembled WGS sequence"/>
</dbReference>
<gene>
    <name evidence="4" type="ORF">SAMN04244550_01979</name>
</gene>
<feature type="chain" id="PRO_5010208827" evidence="2">
    <location>
        <begin position="24"/>
        <end position="193"/>
    </location>
</feature>
<feature type="signal peptide" evidence="2">
    <location>
        <begin position="1"/>
        <end position="23"/>
    </location>
</feature>
<dbReference type="AlphaFoldDB" id="A0A1G7JUX8"/>
<evidence type="ECO:0000259" key="3">
    <source>
        <dbReference type="Pfam" id="PF08547"/>
    </source>
</evidence>
<organism evidence="4 5">
    <name type="scientific">Rhodobacter capsulatus</name>
    <name type="common">Rhodopseudomonas capsulata</name>
    <dbReference type="NCBI Taxonomy" id="1061"/>
    <lineage>
        <taxon>Bacteria</taxon>
        <taxon>Pseudomonadati</taxon>
        <taxon>Pseudomonadota</taxon>
        <taxon>Alphaproteobacteria</taxon>
        <taxon>Rhodobacterales</taxon>
        <taxon>Rhodobacter group</taxon>
        <taxon>Rhodobacter</taxon>
    </lineage>
</organism>
<dbReference type="Pfam" id="PF08547">
    <property type="entry name" value="CIA30"/>
    <property type="match status" value="1"/>
</dbReference>
<dbReference type="EMBL" id="FNAY01000009">
    <property type="protein sequence ID" value="SDF28728.1"/>
    <property type="molecule type" value="Genomic_DNA"/>
</dbReference>
<evidence type="ECO:0000313" key="5">
    <source>
        <dbReference type="Proteomes" id="UP000183812"/>
    </source>
</evidence>
<dbReference type="PANTHER" id="PTHR13194">
    <property type="entry name" value="COMPLEX I INTERMEDIATE-ASSOCIATED PROTEIN 30"/>
    <property type="match status" value="1"/>
</dbReference>
<dbReference type="InterPro" id="IPR013857">
    <property type="entry name" value="NADH-UbQ_OxRdtase-assoc_prot30"/>
</dbReference>
<evidence type="ECO:0000256" key="2">
    <source>
        <dbReference type="SAM" id="SignalP"/>
    </source>
</evidence>
<dbReference type="PANTHER" id="PTHR13194:SF19">
    <property type="entry name" value="NAD(P)-BINDING ROSSMANN-FOLD SUPERFAMILY PROTEIN"/>
    <property type="match status" value="1"/>
</dbReference>
<evidence type="ECO:0000313" key="4">
    <source>
        <dbReference type="EMBL" id="SDF28728.1"/>
    </source>
</evidence>
<sequence>MRRLSSLVLSLALGLAAVLPALAADTVPGTVPGTVIEDFTMQPETRWRFFTDAVMGGVSTGRLEMVSGEGPPHARMTGHVSTENNGGFIQMRLDLAAPPPAGTTGLRLIVRGNGQRYFAHLRNGATLMPWQYYQAPFEVTPDWAEVRLPFTAFRASGRLMPGTPAVKSLRSVGVVAYGRAHDAEIEVREVGFY</sequence>
<dbReference type="InterPro" id="IPR008979">
    <property type="entry name" value="Galactose-bd-like_sf"/>
</dbReference>
<protein>
    <submittedName>
        <fullName evidence="4">Complex I intermediate-associated protein 30 (CIA30)</fullName>
    </submittedName>
</protein>
<proteinExistence type="inferred from homology"/>